<reference evidence="2 3" key="1">
    <citation type="submission" date="2019-02" db="EMBL/GenBank/DDBJ databases">
        <title>Deep-cultivation of Planctomycetes and their phenomic and genomic characterization uncovers novel biology.</title>
        <authorList>
            <person name="Wiegand S."/>
            <person name="Jogler M."/>
            <person name="Boedeker C."/>
            <person name="Pinto D."/>
            <person name="Vollmers J."/>
            <person name="Rivas-Marin E."/>
            <person name="Kohn T."/>
            <person name="Peeters S.H."/>
            <person name="Heuer A."/>
            <person name="Rast P."/>
            <person name="Oberbeckmann S."/>
            <person name="Bunk B."/>
            <person name="Jeske O."/>
            <person name="Meyerdierks A."/>
            <person name="Storesund J.E."/>
            <person name="Kallscheuer N."/>
            <person name="Luecker S."/>
            <person name="Lage O.M."/>
            <person name="Pohl T."/>
            <person name="Merkel B.J."/>
            <person name="Hornburger P."/>
            <person name="Mueller R.-W."/>
            <person name="Bruemmer F."/>
            <person name="Labrenz M."/>
            <person name="Spormann A.M."/>
            <person name="Op den Camp H."/>
            <person name="Overmann J."/>
            <person name="Amann R."/>
            <person name="Jetten M.S.M."/>
            <person name="Mascher T."/>
            <person name="Medema M.H."/>
            <person name="Devos D.P."/>
            <person name="Kaster A.-K."/>
            <person name="Ovreas L."/>
            <person name="Rohde M."/>
            <person name="Galperin M.Y."/>
            <person name="Jogler C."/>
        </authorList>
    </citation>
    <scope>NUCLEOTIDE SEQUENCE [LARGE SCALE GENOMIC DNA]</scope>
    <source>
        <strain evidence="2 3">Pan161</strain>
    </source>
</reference>
<dbReference type="InterPro" id="IPR045584">
    <property type="entry name" value="Pilin-like"/>
</dbReference>
<dbReference type="Pfam" id="PF07596">
    <property type="entry name" value="SBP_bac_10"/>
    <property type="match status" value="2"/>
</dbReference>
<dbReference type="SUPFAM" id="SSF54523">
    <property type="entry name" value="Pili subunits"/>
    <property type="match status" value="1"/>
</dbReference>
<name>A0A517V773_9PLAN</name>
<dbReference type="PANTHER" id="PTHR30093:SF2">
    <property type="entry name" value="TYPE II SECRETION SYSTEM PROTEIN H"/>
    <property type="match status" value="1"/>
</dbReference>
<feature type="domain" description="DUF1559" evidence="1">
    <location>
        <begin position="510"/>
        <end position="543"/>
    </location>
</feature>
<dbReference type="EMBL" id="CP036343">
    <property type="protein sequence ID" value="QDT88856.1"/>
    <property type="molecule type" value="Genomic_DNA"/>
</dbReference>
<proteinExistence type="predicted"/>
<dbReference type="OrthoDB" id="285651at2"/>
<keyword evidence="3" id="KW-1185">Reference proteome</keyword>
<evidence type="ECO:0000313" key="3">
    <source>
        <dbReference type="Proteomes" id="UP000316855"/>
    </source>
</evidence>
<organism evidence="2 3">
    <name type="scientific">Gimesia algae</name>
    <dbReference type="NCBI Taxonomy" id="2527971"/>
    <lineage>
        <taxon>Bacteria</taxon>
        <taxon>Pseudomonadati</taxon>
        <taxon>Planctomycetota</taxon>
        <taxon>Planctomycetia</taxon>
        <taxon>Planctomycetales</taxon>
        <taxon>Planctomycetaceae</taxon>
        <taxon>Gimesia</taxon>
    </lineage>
</organism>
<dbReference type="InterPro" id="IPR011453">
    <property type="entry name" value="DUF1559"/>
</dbReference>
<protein>
    <recommendedName>
        <fullName evidence="1">DUF1559 domain-containing protein</fullName>
    </recommendedName>
</protein>
<dbReference type="NCBIfam" id="TIGR04294">
    <property type="entry name" value="pre_pil_HX9DG"/>
    <property type="match status" value="1"/>
</dbReference>
<dbReference type="KEGG" id="gax:Pan161_04750"/>
<evidence type="ECO:0000313" key="2">
    <source>
        <dbReference type="EMBL" id="QDT88856.1"/>
    </source>
</evidence>
<dbReference type="RefSeq" id="WP_145223983.1">
    <property type="nucleotide sequence ID" value="NZ_CP036343.1"/>
</dbReference>
<sequence>MRFNTNYGWRTLSRCLLFATFFLAVVYSGRPSLAQDNAKPDAKGQTILPAFPFSSVPDVAFGVIAVRPKQILAEKAMQPVRELIQQEKKQPRKMDLLGIDPTQLESIVLIYLPSDTGGQVTPFVKYVSVIKSDRVIDRKQVKAKFSKLELKAADYKGKQVLTTGAINSDSICFLDEKTIIVSDHVSTVMQIIDQLESMDEKSWSKRLQAVGQSSVAAAIDIRIFRELVIGQQVLTLAEKLPFWPVLSPLWDNTDVAFFSLKLDRELSVKLIFEQKENSGQIKQALEGILSLGQNMFAQIQETARQNPQRVQKDDLEKMKVIESALQAARVTQNAGQITLATSLNDNESTRLLASLVPGIKQAREAARRSLSKNNIKQIMLALHNYHQVHKHFPPAVVLGPDGKTPHSWRVELLPFLDQQELYDSYKMNEPWDSEHNKKIAETLIPTYHNPNSENPANASYFVVVGTNTPFGTKEGVPFSAMTDGTSKIIAIVEANRDIPWTKPEDIAFDGKKMPDFGGFHDGGYHTGLCDGSVHFISSRIDPETLKGLLIFNDGKP</sequence>
<evidence type="ECO:0000259" key="1">
    <source>
        <dbReference type="Pfam" id="PF07596"/>
    </source>
</evidence>
<dbReference type="Proteomes" id="UP000316855">
    <property type="component" value="Chromosome"/>
</dbReference>
<dbReference type="AlphaFoldDB" id="A0A517V773"/>
<feature type="domain" description="DUF1559" evidence="1">
    <location>
        <begin position="361"/>
        <end position="453"/>
    </location>
</feature>
<accession>A0A517V773</accession>
<gene>
    <name evidence="2" type="ORF">Pan161_04750</name>
</gene>
<dbReference type="PANTHER" id="PTHR30093">
    <property type="entry name" value="GENERAL SECRETION PATHWAY PROTEIN G"/>
    <property type="match status" value="1"/>
</dbReference>
<dbReference type="InterPro" id="IPR027558">
    <property type="entry name" value="Pre_pil_HX9DG_C"/>
</dbReference>